<feature type="transmembrane region" description="Helical" evidence="6">
    <location>
        <begin position="194"/>
        <end position="216"/>
    </location>
</feature>
<feature type="compositionally biased region" description="Low complexity" evidence="5">
    <location>
        <begin position="534"/>
        <end position="558"/>
    </location>
</feature>
<keyword evidence="10" id="KW-1185">Reference proteome</keyword>
<feature type="coiled-coil region" evidence="4">
    <location>
        <begin position="301"/>
        <end position="328"/>
    </location>
</feature>
<gene>
    <name evidence="9" type="ORF">J2X21_002808</name>
</gene>
<dbReference type="SMART" id="SM00304">
    <property type="entry name" value="HAMP"/>
    <property type="match status" value="1"/>
</dbReference>
<feature type="region of interest" description="Disordered" evidence="5">
    <location>
        <begin position="524"/>
        <end position="587"/>
    </location>
</feature>
<evidence type="ECO:0000256" key="5">
    <source>
        <dbReference type="SAM" id="MobiDB-lite"/>
    </source>
</evidence>
<name>A0ABU2A8Y6_9BURK</name>
<comment type="similarity">
    <text evidence="2">Belongs to the methyl-accepting chemotaxis (MCP) protein family.</text>
</comment>
<keyword evidence="6" id="KW-1133">Transmembrane helix</keyword>
<dbReference type="Proteomes" id="UP001180825">
    <property type="component" value="Unassembled WGS sequence"/>
</dbReference>
<dbReference type="PROSITE" id="PS50111">
    <property type="entry name" value="CHEMOTAXIS_TRANSDUC_2"/>
    <property type="match status" value="1"/>
</dbReference>
<dbReference type="InterPro" id="IPR024478">
    <property type="entry name" value="HlyB_4HB_MCP"/>
</dbReference>
<proteinExistence type="inferred from homology"/>
<evidence type="ECO:0000313" key="10">
    <source>
        <dbReference type="Proteomes" id="UP001180825"/>
    </source>
</evidence>
<evidence type="ECO:0000256" key="6">
    <source>
        <dbReference type="SAM" id="Phobius"/>
    </source>
</evidence>
<evidence type="ECO:0000256" key="4">
    <source>
        <dbReference type="SAM" id="Coils"/>
    </source>
</evidence>
<evidence type="ECO:0000259" key="8">
    <source>
        <dbReference type="PROSITE" id="PS50885"/>
    </source>
</evidence>
<dbReference type="InterPro" id="IPR004090">
    <property type="entry name" value="Chemotax_Me-accpt_rcpt"/>
</dbReference>
<dbReference type="InterPro" id="IPR047347">
    <property type="entry name" value="YvaQ-like_sensor"/>
</dbReference>
<dbReference type="SMART" id="SM00283">
    <property type="entry name" value="MA"/>
    <property type="match status" value="1"/>
</dbReference>
<dbReference type="CDD" id="cd06225">
    <property type="entry name" value="HAMP"/>
    <property type="match status" value="1"/>
</dbReference>
<keyword evidence="6" id="KW-0472">Membrane</keyword>
<evidence type="ECO:0000256" key="3">
    <source>
        <dbReference type="PROSITE-ProRule" id="PRU00284"/>
    </source>
</evidence>
<keyword evidence="6" id="KW-0812">Transmembrane</keyword>
<dbReference type="PANTHER" id="PTHR43531:SF14">
    <property type="entry name" value="METHYL-ACCEPTING CHEMOTAXIS PROTEIN I-RELATED"/>
    <property type="match status" value="1"/>
</dbReference>
<dbReference type="EMBL" id="JAVDXV010000005">
    <property type="protein sequence ID" value="MDR7333666.1"/>
    <property type="molecule type" value="Genomic_DNA"/>
</dbReference>
<reference evidence="9 10" key="1">
    <citation type="submission" date="2023-07" db="EMBL/GenBank/DDBJ databases">
        <title>Sorghum-associated microbial communities from plants grown in Nebraska, USA.</title>
        <authorList>
            <person name="Schachtman D."/>
        </authorList>
    </citation>
    <scope>NUCLEOTIDE SEQUENCE [LARGE SCALE GENOMIC DNA]</scope>
    <source>
        <strain evidence="9 10">BE316</strain>
    </source>
</reference>
<dbReference type="Gene3D" id="1.10.287.950">
    <property type="entry name" value="Methyl-accepting chemotaxis protein"/>
    <property type="match status" value="1"/>
</dbReference>
<evidence type="ECO:0000313" key="9">
    <source>
        <dbReference type="EMBL" id="MDR7333666.1"/>
    </source>
</evidence>
<dbReference type="InterPro" id="IPR004089">
    <property type="entry name" value="MCPsignal_dom"/>
</dbReference>
<evidence type="ECO:0000256" key="1">
    <source>
        <dbReference type="ARBA" id="ARBA00022481"/>
    </source>
</evidence>
<keyword evidence="4" id="KW-0175">Coiled coil</keyword>
<evidence type="ECO:0000256" key="2">
    <source>
        <dbReference type="ARBA" id="ARBA00029447"/>
    </source>
</evidence>
<dbReference type="PRINTS" id="PR00260">
    <property type="entry name" value="CHEMTRNSDUCR"/>
</dbReference>
<feature type="transmembrane region" description="Helical" evidence="6">
    <location>
        <begin position="12"/>
        <end position="34"/>
    </location>
</feature>
<dbReference type="PANTHER" id="PTHR43531">
    <property type="entry name" value="PROTEIN ICFG"/>
    <property type="match status" value="1"/>
</dbReference>
<evidence type="ECO:0000259" key="7">
    <source>
        <dbReference type="PROSITE" id="PS50111"/>
    </source>
</evidence>
<dbReference type="Gene3D" id="6.10.340.10">
    <property type="match status" value="1"/>
</dbReference>
<dbReference type="Pfam" id="PF00672">
    <property type="entry name" value="HAMP"/>
    <property type="match status" value="1"/>
</dbReference>
<keyword evidence="1" id="KW-0488">Methylation</keyword>
<dbReference type="CDD" id="cd19411">
    <property type="entry name" value="MCP2201-like_sensor"/>
    <property type="match status" value="1"/>
</dbReference>
<keyword evidence="3" id="KW-0807">Transducer</keyword>
<organism evidence="9 10">
    <name type="scientific">Roseateles asaccharophilus</name>
    <dbReference type="NCBI Taxonomy" id="582607"/>
    <lineage>
        <taxon>Bacteria</taxon>
        <taxon>Pseudomonadati</taxon>
        <taxon>Pseudomonadota</taxon>
        <taxon>Betaproteobacteria</taxon>
        <taxon>Burkholderiales</taxon>
        <taxon>Sphaerotilaceae</taxon>
        <taxon>Roseateles</taxon>
    </lineage>
</organism>
<feature type="domain" description="HAMP" evidence="8">
    <location>
        <begin position="218"/>
        <end position="270"/>
    </location>
</feature>
<protein>
    <submittedName>
        <fullName evidence="9">Methyl-accepting chemotaxis protein</fullName>
    </submittedName>
</protein>
<dbReference type="RefSeq" id="WP_310329584.1">
    <property type="nucleotide sequence ID" value="NZ_JAVDXV010000005.1"/>
</dbReference>
<sequence>MDFIKNLRVGARLGLAFVVLLALMLAMAGMGALLTKSINRYAEFYPENVLPSLRLIHQIDGAIGDARRLELQHIMADDDKEKKTSSARIAQARAELSKGLKDYEALIADAEDRALLKKVSEGLAVYLAHQDKVLKASDESGADPTQATAAREMSLGAVRTVFLPLRDAVSNWWAYNEKLAAQATSSAEAAYQRVLVIFGIASVVALVLGVFAALTITRSITTPLQRASEAVKAVAGGDLTLRLQSSSRDELGQLLSSLDEMTQNLARMVSGVRQGCEQINVASAEIAQGNADLSARTESQASSLEETAASVEQMAAQIKANADNARQADQLANHASETAKAGGEAVGEVVSTMDAISQSSRKINDIIGTIDGIAFQTNILALNAAVEAARAGEQGRGFAVVAGEVRLLAQRSAEAAKEIKSLIGDSVTKVESGSAQVLAARDTIVQMVNEVRKVTDLVGEITVSSREQSEGVGQINAAVSQLDQATQQNAALVEQTAAAAESMRMQSTKLNEAVAAFRVDAGAPSVRSAPTKPPAAAKAAPAKPFARPAPKPAAKAVMPPAPVAPPVVAPKPAAPAPSSAEGDWETF</sequence>
<accession>A0ABU2A8Y6</accession>
<dbReference type="Pfam" id="PF12729">
    <property type="entry name" value="4HB_MCP_1"/>
    <property type="match status" value="1"/>
</dbReference>
<dbReference type="PROSITE" id="PS50885">
    <property type="entry name" value="HAMP"/>
    <property type="match status" value="1"/>
</dbReference>
<dbReference type="Pfam" id="PF00015">
    <property type="entry name" value="MCPsignal"/>
    <property type="match status" value="1"/>
</dbReference>
<feature type="domain" description="Methyl-accepting transducer" evidence="7">
    <location>
        <begin position="275"/>
        <end position="504"/>
    </location>
</feature>
<dbReference type="InterPro" id="IPR051310">
    <property type="entry name" value="MCP_chemotaxis"/>
</dbReference>
<dbReference type="SUPFAM" id="SSF58104">
    <property type="entry name" value="Methyl-accepting chemotaxis protein (MCP) signaling domain"/>
    <property type="match status" value="1"/>
</dbReference>
<feature type="compositionally biased region" description="Pro residues" evidence="5">
    <location>
        <begin position="559"/>
        <end position="575"/>
    </location>
</feature>
<comment type="caution">
    <text evidence="9">The sequence shown here is derived from an EMBL/GenBank/DDBJ whole genome shotgun (WGS) entry which is preliminary data.</text>
</comment>
<dbReference type="CDD" id="cd11386">
    <property type="entry name" value="MCP_signal"/>
    <property type="match status" value="1"/>
</dbReference>
<dbReference type="InterPro" id="IPR003660">
    <property type="entry name" value="HAMP_dom"/>
</dbReference>